<dbReference type="AlphaFoldDB" id="A0A8X8WQK9"/>
<keyword evidence="8" id="KW-1185">Reference proteome</keyword>
<keyword evidence="3" id="KW-1133">Transmembrane helix</keyword>
<evidence type="ECO:0000256" key="2">
    <source>
        <dbReference type="ARBA" id="ARBA00022692"/>
    </source>
</evidence>
<feature type="domain" description="Cation/H+ exchanger transmembrane" evidence="6">
    <location>
        <begin position="140"/>
        <end position="213"/>
    </location>
</feature>
<dbReference type="Proteomes" id="UP000298416">
    <property type="component" value="Unassembled WGS sequence"/>
</dbReference>
<sequence length="216" mass="23081">MGGEATGNPAVLRNSESRTSSASPRRGDGEPCEFPQPRARAEEATSFDPDPTSNGSWNLATRSLQAGNVVRRLGEGSKKENERAGATANGKQCVIDRVDRIMASILASRTVAFPLRLLEEDSAPEADPTAAVLFFGISLVLGIACRQALRGTRVPYTVALLLLGIGLGALGANINPELLLAVFLPALLFESSFLMEVHQIKVCRNSSVFCIFVVIR</sequence>
<reference evidence="7" key="2">
    <citation type="submission" date="2020-08" db="EMBL/GenBank/DDBJ databases">
        <title>Plant Genome Project.</title>
        <authorList>
            <person name="Zhang R.-G."/>
        </authorList>
    </citation>
    <scope>NUCLEOTIDE SEQUENCE</scope>
    <source>
        <strain evidence="7">Huo1</strain>
        <tissue evidence="7">Leaf</tissue>
    </source>
</reference>
<evidence type="ECO:0000256" key="5">
    <source>
        <dbReference type="SAM" id="MobiDB-lite"/>
    </source>
</evidence>
<name>A0A8X8WQK9_SALSN</name>
<evidence type="ECO:0000256" key="3">
    <source>
        <dbReference type="ARBA" id="ARBA00022989"/>
    </source>
</evidence>
<comment type="subcellular location">
    <subcellularLocation>
        <location evidence="1">Membrane</location>
        <topology evidence="1">Multi-pass membrane protein</topology>
    </subcellularLocation>
</comment>
<reference evidence="7" key="1">
    <citation type="submission" date="2018-01" db="EMBL/GenBank/DDBJ databases">
        <authorList>
            <person name="Mao J.F."/>
        </authorList>
    </citation>
    <scope>NUCLEOTIDE SEQUENCE</scope>
    <source>
        <strain evidence="7">Huo1</strain>
        <tissue evidence="7">Leaf</tissue>
    </source>
</reference>
<dbReference type="GO" id="GO:0016020">
    <property type="term" value="C:membrane"/>
    <property type="evidence" value="ECO:0007669"/>
    <property type="project" value="UniProtKB-SubCell"/>
</dbReference>
<evidence type="ECO:0000256" key="4">
    <source>
        <dbReference type="ARBA" id="ARBA00023136"/>
    </source>
</evidence>
<keyword evidence="4" id="KW-0472">Membrane</keyword>
<evidence type="ECO:0000259" key="6">
    <source>
        <dbReference type="Pfam" id="PF00999"/>
    </source>
</evidence>
<evidence type="ECO:0000313" key="8">
    <source>
        <dbReference type="Proteomes" id="UP000298416"/>
    </source>
</evidence>
<dbReference type="EMBL" id="PNBA02000015">
    <property type="protein sequence ID" value="KAG6399100.1"/>
    <property type="molecule type" value="Genomic_DNA"/>
</dbReference>
<comment type="caution">
    <text evidence="7">The sequence shown here is derived from an EMBL/GenBank/DDBJ whole genome shotgun (WGS) entry which is preliminary data.</text>
</comment>
<dbReference type="GO" id="GO:0015297">
    <property type="term" value="F:antiporter activity"/>
    <property type="evidence" value="ECO:0007669"/>
    <property type="project" value="InterPro"/>
</dbReference>
<keyword evidence="2" id="KW-0812">Transmembrane</keyword>
<proteinExistence type="predicted"/>
<organism evidence="7">
    <name type="scientific">Salvia splendens</name>
    <name type="common">Scarlet sage</name>
    <dbReference type="NCBI Taxonomy" id="180675"/>
    <lineage>
        <taxon>Eukaryota</taxon>
        <taxon>Viridiplantae</taxon>
        <taxon>Streptophyta</taxon>
        <taxon>Embryophyta</taxon>
        <taxon>Tracheophyta</taxon>
        <taxon>Spermatophyta</taxon>
        <taxon>Magnoliopsida</taxon>
        <taxon>eudicotyledons</taxon>
        <taxon>Gunneridae</taxon>
        <taxon>Pentapetalae</taxon>
        <taxon>asterids</taxon>
        <taxon>lamiids</taxon>
        <taxon>Lamiales</taxon>
        <taxon>Lamiaceae</taxon>
        <taxon>Nepetoideae</taxon>
        <taxon>Mentheae</taxon>
        <taxon>Salviinae</taxon>
        <taxon>Salvia</taxon>
        <taxon>Salvia subgen. Calosphace</taxon>
        <taxon>core Calosphace</taxon>
    </lineage>
</organism>
<dbReference type="Pfam" id="PF00999">
    <property type="entry name" value="Na_H_Exchanger"/>
    <property type="match status" value="1"/>
</dbReference>
<dbReference type="InterPro" id="IPR006153">
    <property type="entry name" value="Cation/H_exchanger_TM"/>
</dbReference>
<accession>A0A8X8WQK9</accession>
<evidence type="ECO:0000313" key="7">
    <source>
        <dbReference type="EMBL" id="KAG6399100.1"/>
    </source>
</evidence>
<feature type="compositionally biased region" description="Polar residues" evidence="5">
    <location>
        <begin position="51"/>
        <end position="61"/>
    </location>
</feature>
<protein>
    <recommendedName>
        <fullName evidence="6">Cation/H+ exchanger transmembrane domain-containing protein</fullName>
    </recommendedName>
</protein>
<dbReference type="GO" id="GO:1902600">
    <property type="term" value="P:proton transmembrane transport"/>
    <property type="evidence" value="ECO:0007669"/>
    <property type="project" value="InterPro"/>
</dbReference>
<gene>
    <name evidence="7" type="ORF">SASPL_140574</name>
</gene>
<evidence type="ECO:0000256" key="1">
    <source>
        <dbReference type="ARBA" id="ARBA00004141"/>
    </source>
</evidence>
<feature type="region of interest" description="Disordered" evidence="5">
    <location>
        <begin position="1"/>
        <end position="61"/>
    </location>
</feature>